<proteinExistence type="predicted"/>
<protein>
    <submittedName>
        <fullName evidence="2 3">Uncharacterized protein</fullName>
    </submittedName>
</protein>
<evidence type="ECO:0000313" key="4">
    <source>
        <dbReference type="Proteomes" id="UP000002051"/>
    </source>
</evidence>
<sequence length="263" mass="29658">MDSYKSASGQAINYQKSTISFSRNTDPSYRSTITSLLGVREVISQGKYLGFPSMVRRNKKAIFIYLKEQIWKNIQNWSQRSLFRAGKEVLIKSVAQVIPSYCMSDFLLPTSFGEEIERMLNSFYSGSKKNGAFGINWLKWDNFISKFAKSHTEGDSCTNLHHRIDSTAIQGANSSPEVKNSSTDHGRGRRRKTESAQRKGKKTEPANKQAKRARKQARAQASKQASKTRTQASTRASQQASKQTRAQASEDASKHAKHKQQRP</sequence>
<evidence type="ECO:0000313" key="3">
    <source>
        <dbReference type="EnsemblPlants" id="KEH28625"/>
    </source>
</evidence>
<gene>
    <name evidence="2" type="ordered locus">MTR_4g008360</name>
</gene>
<feature type="compositionally biased region" description="Low complexity" evidence="1">
    <location>
        <begin position="218"/>
        <end position="227"/>
    </location>
</feature>
<dbReference type="PANTHER" id="PTHR33116:SF86">
    <property type="entry name" value="REVERSE TRANSCRIPTASE DOMAIN-CONTAINING PROTEIN"/>
    <property type="match status" value="1"/>
</dbReference>
<reference evidence="2 4" key="1">
    <citation type="journal article" date="2011" name="Nature">
        <title>The Medicago genome provides insight into the evolution of rhizobial symbioses.</title>
        <authorList>
            <person name="Young N.D."/>
            <person name="Debelle F."/>
            <person name="Oldroyd G.E."/>
            <person name="Geurts R."/>
            <person name="Cannon S.B."/>
            <person name="Udvardi M.K."/>
            <person name="Benedito V.A."/>
            <person name="Mayer K.F."/>
            <person name="Gouzy J."/>
            <person name="Schoof H."/>
            <person name="Van de Peer Y."/>
            <person name="Proost S."/>
            <person name="Cook D.R."/>
            <person name="Meyers B.C."/>
            <person name="Spannagl M."/>
            <person name="Cheung F."/>
            <person name="De Mita S."/>
            <person name="Krishnakumar V."/>
            <person name="Gundlach H."/>
            <person name="Zhou S."/>
            <person name="Mudge J."/>
            <person name="Bharti A.K."/>
            <person name="Murray J.D."/>
            <person name="Naoumkina M.A."/>
            <person name="Rosen B."/>
            <person name="Silverstein K.A."/>
            <person name="Tang H."/>
            <person name="Rombauts S."/>
            <person name="Zhao P.X."/>
            <person name="Zhou P."/>
            <person name="Barbe V."/>
            <person name="Bardou P."/>
            <person name="Bechner M."/>
            <person name="Bellec A."/>
            <person name="Berger A."/>
            <person name="Berges H."/>
            <person name="Bidwell S."/>
            <person name="Bisseling T."/>
            <person name="Choisne N."/>
            <person name="Couloux A."/>
            <person name="Denny R."/>
            <person name="Deshpande S."/>
            <person name="Dai X."/>
            <person name="Doyle J.J."/>
            <person name="Dudez A.M."/>
            <person name="Farmer A.D."/>
            <person name="Fouteau S."/>
            <person name="Franken C."/>
            <person name="Gibelin C."/>
            <person name="Gish J."/>
            <person name="Goldstein S."/>
            <person name="Gonzalez A.J."/>
            <person name="Green P.J."/>
            <person name="Hallab A."/>
            <person name="Hartog M."/>
            <person name="Hua A."/>
            <person name="Humphray S.J."/>
            <person name="Jeong D.H."/>
            <person name="Jing Y."/>
            <person name="Jocker A."/>
            <person name="Kenton S.M."/>
            <person name="Kim D.J."/>
            <person name="Klee K."/>
            <person name="Lai H."/>
            <person name="Lang C."/>
            <person name="Lin S."/>
            <person name="Macmil S.L."/>
            <person name="Magdelenat G."/>
            <person name="Matthews L."/>
            <person name="McCorrison J."/>
            <person name="Monaghan E.L."/>
            <person name="Mun J.H."/>
            <person name="Najar F.Z."/>
            <person name="Nicholson C."/>
            <person name="Noirot C."/>
            <person name="O'Bleness M."/>
            <person name="Paule C.R."/>
            <person name="Poulain J."/>
            <person name="Prion F."/>
            <person name="Qin B."/>
            <person name="Qu C."/>
            <person name="Retzel E.F."/>
            <person name="Riddle C."/>
            <person name="Sallet E."/>
            <person name="Samain S."/>
            <person name="Samson N."/>
            <person name="Sanders I."/>
            <person name="Saurat O."/>
            <person name="Scarpelli C."/>
            <person name="Schiex T."/>
            <person name="Segurens B."/>
            <person name="Severin A.J."/>
            <person name="Sherrier D.J."/>
            <person name="Shi R."/>
            <person name="Sims S."/>
            <person name="Singer S.R."/>
            <person name="Sinharoy S."/>
            <person name="Sterck L."/>
            <person name="Viollet A."/>
            <person name="Wang B.B."/>
            <person name="Wang K."/>
            <person name="Wang M."/>
            <person name="Wang X."/>
            <person name="Warfsmann J."/>
            <person name="Weissenbach J."/>
            <person name="White D.D."/>
            <person name="White J.D."/>
            <person name="Wiley G.B."/>
            <person name="Wincker P."/>
            <person name="Xing Y."/>
            <person name="Yang L."/>
            <person name="Yao Z."/>
            <person name="Ying F."/>
            <person name="Zhai J."/>
            <person name="Zhou L."/>
            <person name="Zuber A."/>
            <person name="Denarie J."/>
            <person name="Dixon R.A."/>
            <person name="May G.D."/>
            <person name="Schwartz D.C."/>
            <person name="Rogers J."/>
            <person name="Quetier F."/>
            <person name="Town C.D."/>
            <person name="Roe B.A."/>
        </authorList>
    </citation>
    <scope>NUCLEOTIDE SEQUENCE [LARGE SCALE GENOMIC DNA]</scope>
    <source>
        <strain evidence="2">A17</strain>
        <strain evidence="3 4">cv. Jemalong A17</strain>
    </source>
</reference>
<reference evidence="2 4" key="2">
    <citation type="journal article" date="2014" name="BMC Genomics">
        <title>An improved genome release (version Mt4.0) for the model legume Medicago truncatula.</title>
        <authorList>
            <person name="Tang H."/>
            <person name="Krishnakumar V."/>
            <person name="Bidwell S."/>
            <person name="Rosen B."/>
            <person name="Chan A."/>
            <person name="Zhou S."/>
            <person name="Gentzbittel L."/>
            <person name="Childs K.L."/>
            <person name="Yandell M."/>
            <person name="Gundlach H."/>
            <person name="Mayer K.F."/>
            <person name="Schwartz D.C."/>
            <person name="Town C.D."/>
        </authorList>
    </citation>
    <scope>GENOME REANNOTATION</scope>
    <source>
        <strain evidence="2">A17</strain>
        <strain evidence="3 4">cv. Jemalong A17</strain>
    </source>
</reference>
<dbReference type="EnsemblPlants" id="KEH28625">
    <property type="protein sequence ID" value="KEH28625"/>
    <property type="gene ID" value="MTR_4g008360"/>
</dbReference>
<organism evidence="2 4">
    <name type="scientific">Medicago truncatula</name>
    <name type="common">Barrel medic</name>
    <name type="synonym">Medicago tribuloides</name>
    <dbReference type="NCBI Taxonomy" id="3880"/>
    <lineage>
        <taxon>Eukaryota</taxon>
        <taxon>Viridiplantae</taxon>
        <taxon>Streptophyta</taxon>
        <taxon>Embryophyta</taxon>
        <taxon>Tracheophyta</taxon>
        <taxon>Spermatophyta</taxon>
        <taxon>Magnoliopsida</taxon>
        <taxon>eudicotyledons</taxon>
        <taxon>Gunneridae</taxon>
        <taxon>Pentapetalae</taxon>
        <taxon>rosids</taxon>
        <taxon>fabids</taxon>
        <taxon>Fabales</taxon>
        <taxon>Fabaceae</taxon>
        <taxon>Papilionoideae</taxon>
        <taxon>50 kb inversion clade</taxon>
        <taxon>NPAAA clade</taxon>
        <taxon>Hologalegina</taxon>
        <taxon>IRL clade</taxon>
        <taxon>Trifolieae</taxon>
        <taxon>Medicago</taxon>
    </lineage>
</organism>
<dbReference type="EMBL" id="CM001220">
    <property type="protein sequence ID" value="KEH28625.1"/>
    <property type="molecule type" value="Genomic_DNA"/>
</dbReference>
<evidence type="ECO:0000313" key="2">
    <source>
        <dbReference type="EMBL" id="KEH28625.1"/>
    </source>
</evidence>
<dbReference type="PANTHER" id="PTHR33116">
    <property type="entry name" value="REVERSE TRANSCRIPTASE ZINC-BINDING DOMAIN-CONTAINING PROTEIN-RELATED-RELATED"/>
    <property type="match status" value="1"/>
</dbReference>
<dbReference type="HOGENOM" id="CLU_1059115_0_0_1"/>
<keyword evidence="4" id="KW-1185">Reference proteome</keyword>
<accession>A0A072URX7</accession>
<feature type="compositionally biased region" description="Basic and acidic residues" evidence="1">
    <location>
        <begin position="193"/>
        <end position="205"/>
    </location>
</feature>
<evidence type="ECO:0000256" key="1">
    <source>
        <dbReference type="SAM" id="MobiDB-lite"/>
    </source>
</evidence>
<name>A0A072URX7_MEDTR</name>
<dbReference type="Proteomes" id="UP000002051">
    <property type="component" value="Chromosome 4"/>
</dbReference>
<feature type="compositionally biased region" description="Polar residues" evidence="1">
    <location>
        <begin position="228"/>
        <end position="247"/>
    </location>
</feature>
<feature type="region of interest" description="Disordered" evidence="1">
    <location>
        <begin position="168"/>
        <end position="263"/>
    </location>
</feature>
<reference evidence="3" key="3">
    <citation type="submission" date="2015-04" db="UniProtKB">
        <authorList>
            <consortium name="EnsemblPlants"/>
        </authorList>
    </citation>
    <scope>IDENTIFICATION</scope>
    <source>
        <strain evidence="3">cv. Jemalong A17</strain>
    </source>
</reference>
<dbReference type="STRING" id="3880.A0A072URX7"/>
<dbReference type="AlphaFoldDB" id="A0A072URX7"/>
<feature type="compositionally biased region" description="Polar residues" evidence="1">
    <location>
        <begin position="168"/>
        <end position="183"/>
    </location>
</feature>